<dbReference type="SUPFAM" id="SSF49899">
    <property type="entry name" value="Concanavalin A-like lectins/glucanases"/>
    <property type="match status" value="2"/>
</dbReference>
<organism evidence="5 6">
    <name type="scientific">Phrynocephalus forsythii</name>
    <dbReference type="NCBI Taxonomy" id="171643"/>
    <lineage>
        <taxon>Eukaryota</taxon>
        <taxon>Metazoa</taxon>
        <taxon>Chordata</taxon>
        <taxon>Craniata</taxon>
        <taxon>Vertebrata</taxon>
        <taxon>Euteleostomi</taxon>
        <taxon>Lepidosauria</taxon>
        <taxon>Squamata</taxon>
        <taxon>Bifurcata</taxon>
        <taxon>Unidentata</taxon>
        <taxon>Episquamata</taxon>
        <taxon>Toxicofera</taxon>
        <taxon>Iguania</taxon>
        <taxon>Acrodonta</taxon>
        <taxon>Agamidae</taxon>
        <taxon>Agaminae</taxon>
        <taxon>Phrynocephalus</taxon>
    </lineage>
</organism>
<dbReference type="InterPro" id="IPR006574">
    <property type="entry name" value="PRY"/>
</dbReference>
<dbReference type="Gene3D" id="2.60.120.920">
    <property type="match status" value="2"/>
</dbReference>
<dbReference type="Proteomes" id="UP001142489">
    <property type="component" value="Unassembled WGS sequence"/>
</dbReference>
<dbReference type="InterPro" id="IPR003877">
    <property type="entry name" value="SPRY_dom"/>
</dbReference>
<evidence type="ECO:0000256" key="3">
    <source>
        <dbReference type="ARBA" id="ARBA00034460"/>
    </source>
</evidence>
<name>A0A9Q1AWW0_9SAUR</name>
<dbReference type="Pfam" id="PF00622">
    <property type="entry name" value="SPRY"/>
    <property type="match status" value="2"/>
</dbReference>
<dbReference type="InterPro" id="IPR013320">
    <property type="entry name" value="ConA-like_dom_sf"/>
</dbReference>
<comment type="similarity">
    <text evidence="1">Belongs to the ohanin/vespryn family.</text>
</comment>
<dbReference type="InterPro" id="IPR001870">
    <property type="entry name" value="B30.2/SPRY"/>
</dbReference>
<accession>A0A9Q1AWW0</accession>
<dbReference type="PRINTS" id="PR01407">
    <property type="entry name" value="BUTYPHLNCDUF"/>
</dbReference>
<evidence type="ECO:0000313" key="5">
    <source>
        <dbReference type="EMBL" id="KAJ7317222.1"/>
    </source>
</evidence>
<dbReference type="SMART" id="SM00589">
    <property type="entry name" value="PRY"/>
    <property type="match status" value="2"/>
</dbReference>
<sequence>MIDYLKVSLETLAAVTFNPDTAHPRLLVSADKKGVESTRKPNPVPDNQSRFSISPCLLGSPGFTSGKHYWEVGYGYQRNWAVGVARKSVKRKKELALLPEEGVWQRGLPWVHRREMGSRIIPGKVGLGKIGVLLDYEANKVTFYMGKDVYRVKASFNASVTFDPRTAHPNLVVSEDKKTVTWVQEAQSVPDNPERFSSSPCLLGAPGFTSGKHYWEVDYGDQRLLAAGVARKSVKRKEYLRLTPEEGIWQVGRWWLWREAPESQKKSGKVGILLDYERNRVTFYMDNKVTIANTSFNGEEVFPFCYVGSTVSLHLHP</sequence>
<dbReference type="EMBL" id="JAPFRF010000011">
    <property type="protein sequence ID" value="KAJ7317222.1"/>
    <property type="molecule type" value="Genomic_DNA"/>
</dbReference>
<evidence type="ECO:0000313" key="6">
    <source>
        <dbReference type="Proteomes" id="UP001142489"/>
    </source>
</evidence>
<keyword evidence="6" id="KW-1185">Reference proteome</keyword>
<feature type="domain" description="B30.2/SPRY" evidence="4">
    <location>
        <begin position="1"/>
        <end position="189"/>
    </location>
</feature>
<dbReference type="SMART" id="SM00449">
    <property type="entry name" value="SPRY"/>
    <property type="match status" value="2"/>
</dbReference>
<reference evidence="5" key="1">
    <citation type="journal article" date="2023" name="DNA Res.">
        <title>Chromosome-level genome assembly of Phrynocephalus forsythii using third-generation DNA sequencing and Hi-C analysis.</title>
        <authorList>
            <person name="Qi Y."/>
            <person name="Zhao W."/>
            <person name="Zhao Y."/>
            <person name="Niu C."/>
            <person name="Cao S."/>
            <person name="Zhang Y."/>
        </authorList>
    </citation>
    <scope>NUCLEOTIDE SEQUENCE</scope>
    <source>
        <tissue evidence="5">Muscle</tissue>
    </source>
</reference>
<dbReference type="Pfam" id="PF13765">
    <property type="entry name" value="PRY"/>
    <property type="match status" value="2"/>
</dbReference>
<dbReference type="PROSITE" id="PS50188">
    <property type="entry name" value="B302_SPRY"/>
    <property type="match status" value="1"/>
</dbReference>
<gene>
    <name evidence="5" type="ORF">JRQ81_003384</name>
</gene>
<evidence type="ECO:0000259" key="4">
    <source>
        <dbReference type="PROSITE" id="PS50188"/>
    </source>
</evidence>
<dbReference type="InterPro" id="IPR003879">
    <property type="entry name" value="Butyrophylin_SPRY"/>
</dbReference>
<evidence type="ECO:0000256" key="2">
    <source>
        <dbReference type="ARBA" id="ARBA00022699"/>
    </source>
</evidence>
<dbReference type="PANTHER" id="PTHR24103">
    <property type="entry name" value="E3 UBIQUITIN-PROTEIN LIGASE TRIM"/>
    <property type="match status" value="1"/>
</dbReference>
<dbReference type="OrthoDB" id="6105938at2759"/>
<protein>
    <recommendedName>
        <fullName evidence="4">B30.2/SPRY domain-containing protein</fullName>
    </recommendedName>
</protein>
<dbReference type="InterPro" id="IPR050143">
    <property type="entry name" value="TRIM/RBCC"/>
</dbReference>
<proteinExistence type="inferred from homology"/>
<evidence type="ECO:0000256" key="1">
    <source>
        <dbReference type="ARBA" id="ARBA00009651"/>
    </source>
</evidence>
<dbReference type="AlphaFoldDB" id="A0A9Q1AWW0"/>
<comment type="function">
    <text evidence="3">Neurotoxin that produces dose-dependent hypolocomotion and hyperalgesia in mice. May directly act on the central nervous system, as it is 6500-fold more potent when administered intracerebroventricularly than intraperitoneal.</text>
</comment>
<keyword evidence="2" id="KW-0528">Neurotoxin</keyword>
<keyword evidence="2" id="KW-0800">Toxin</keyword>
<dbReference type="InterPro" id="IPR043136">
    <property type="entry name" value="B30.2/SPRY_sf"/>
</dbReference>
<comment type="caution">
    <text evidence="5">The sequence shown here is derived from an EMBL/GenBank/DDBJ whole genome shotgun (WGS) entry which is preliminary data.</text>
</comment>